<dbReference type="Proteomes" id="UP000272025">
    <property type="component" value="Unassembled WGS sequence"/>
</dbReference>
<evidence type="ECO:0000313" key="4">
    <source>
        <dbReference type="EMBL" id="ROT40800.1"/>
    </source>
</evidence>
<protein>
    <submittedName>
        <fullName evidence="4">FMN-linked oxidoreductase</fullName>
    </submittedName>
</protein>
<dbReference type="AlphaFoldDB" id="A0A3N2Q215"/>
<feature type="domain" description="FMN hydroxy acid dehydrogenase" evidence="3">
    <location>
        <begin position="1"/>
        <end position="218"/>
    </location>
</feature>
<dbReference type="PROSITE" id="PS51349">
    <property type="entry name" value="FMN_HYDROXY_ACID_DH_2"/>
    <property type="match status" value="1"/>
</dbReference>
<evidence type="ECO:0000256" key="2">
    <source>
        <dbReference type="ARBA" id="ARBA00023002"/>
    </source>
</evidence>
<evidence type="ECO:0000256" key="1">
    <source>
        <dbReference type="ARBA" id="ARBA00001917"/>
    </source>
</evidence>
<dbReference type="OrthoDB" id="1925334at2759"/>
<dbReference type="InterPro" id="IPR037396">
    <property type="entry name" value="FMN_HAD"/>
</dbReference>
<dbReference type="InterPro" id="IPR013785">
    <property type="entry name" value="Aldolase_TIM"/>
</dbReference>
<name>A0A3N2Q215_SODAK</name>
<dbReference type="Pfam" id="PF01070">
    <property type="entry name" value="FMN_dh"/>
    <property type="match status" value="2"/>
</dbReference>
<gene>
    <name evidence="4" type="ORF">SODALDRAFT_330530</name>
</gene>
<keyword evidence="2" id="KW-0560">Oxidoreductase</keyword>
<dbReference type="RefSeq" id="XP_028468606.1">
    <property type="nucleotide sequence ID" value="XM_028611221.1"/>
</dbReference>
<evidence type="ECO:0000313" key="5">
    <source>
        <dbReference type="Proteomes" id="UP000272025"/>
    </source>
</evidence>
<dbReference type="EMBL" id="ML119052">
    <property type="protein sequence ID" value="ROT40800.1"/>
    <property type="molecule type" value="Genomic_DNA"/>
</dbReference>
<reference evidence="4 5" key="1">
    <citation type="journal article" date="2018" name="Mol. Ecol.">
        <title>The obligate alkalophilic soda-lake fungus Sodiomyces alkalinus has shifted to a protein diet.</title>
        <authorList>
            <person name="Grum-Grzhimaylo A.A."/>
            <person name="Falkoski D.L."/>
            <person name="van den Heuvel J."/>
            <person name="Valero-Jimenez C.A."/>
            <person name="Min B."/>
            <person name="Choi I.G."/>
            <person name="Lipzen A."/>
            <person name="Daum C.G."/>
            <person name="Aanen D.K."/>
            <person name="Tsang A."/>
            <person name="Henrissat B."/>
            <person name="Bilanenko E.N."/>
            <person name="de Vries R.P."/>
            <person name="van Kan J.A.L."/>
            <person name="Grigoriev I.V."/>
            <person name="Debets A.J.M."/>
        </authorList>
    </citation>
    <scope>NUCLEOTIDE SEQUENCE [LARGE SCALE GENOMIC DNA]</scope>
    <source>
        <strain evidence="4 5">F11</strain>
    </source>
</reference>
<comment type="cofactor">
    <cofactor evidence="1">
        <name>FMN</name>
        <dbReference type="ChEBI" id="CHEBI:58210"/>
    </cofactor>
</comment>
<accession>A0A3N2Q215</accession>
<dbReference type="GO" id="GO:0016491">
    <property type="term" value="F:oxidoreductase activity"/>
    <property type="evidence" value="ECO:0007669"/>
    <property type="project" value="UniProtKB-KW"/>
</dbReference>
<proteinExistence type="predicted"/>
<organism evidence="4 5">
    <name type="scientific">Sodiomyces alkalinus (strain CBS 110278 / VKM F-3762 / F11)</name>
    <name type="common">Alkaliphilic filamentous fungus</name>
    <dbReference type="NCBI Taxonomy" id="1314773"/>
    <lineage>
        <taxon>Eukaryota</taxon>
        <taxon>Fungi</taxon>
        <taxon>Dikarya</taxon>
        <taxon>Ascomycota</taxon>
        <taxon>Pezizomycotina</taxon>
        <taxon>Sordariomycetes</taxon>
        <taxon>Hypocreomycetidae</taxon>
        <taxon>Glomerellales</taxon>
        <taxon>Plectosphaerellaceae</taxon>
        <taxon>Sodiomyces</taxon>
    </lineage>
</organism>
<dbReference type="PANTHER" id="PTHR10578">
    <property type="entry name" value="S -2-HYDROXY-ACID OXIDASE-RELATED"/>
    <property type="match status" value="1"/>
</dbReference>
<dbReference type="STRING" id="1314773.A0A3N2Q215"/>
<dbReference type="PANTHER" id="PTHR10578:SF140">
    <property type="entry name" value="FMN HYDROXY ACID DEHYDROGENASE DOMAIN-CONTAINING PROTEIN"/>
    <property type="match status" value="1"/>
</dbReference>
<sequence>MSRPAAKVTRFPQLYLNANITEDTETIRRIENAGADALVLTIDSSAGSNRQRAVRFGVGSANTQLTRLTWDYYDQLKDVTSLPIVLKGVTGVETAKKAVEHGAPAIVISNHGGRNLDGSPSALEILLEIHREAPELLDQVEIWADGGVRYGGDILKLLALGVRAVGIGWPYMFANVYGTEGVERVTEMLKRELLVDAGNLGLESLKEIDSTYVNWTPNYWLG</sequence>
<dbReference type="GeneID" id="39579699"/>
<keyword evidence="5" id="KW-1185">Reference proteome</keyword>
<dbReference type="InterPro" id="IPR000262">
    <property type="entry name" value="FMN-dep_DH"/>
</dbReference>
<dbReference type="SUPFAM" id="SSF51395">
    <property type="entry name" value="FMN-linked oxidoreductases"/>
    <property type="match status" value="1"/>
</dbReference>
<dbReference type="Gene3D" id="3.20.20.70">
    <property type="entry name" value="Aldolase class I"/>
    <property type="match status" value="2"/>
</dbReference>
<evidence type="ECO:0000259" key="3">
    <source>
        <dbReference type="PROSITE" id="PS51349"/>
    </source>
</evidence>